<dbReference type="Pfam" id="PF00085">
    <property type="entry name" value="Thioredoxin"/>
    <property type="match status" value="1"/>
</dbReference>
<reference evidence="4" key="2">
    <citation type="submission" date="2015-08" db="UniProtKB">
        <authorList>
            <consortium name="WormBaseParasite"/>
        </authorList>
    </citation>
    <scope>IDENTIFICATION</scope>
</reference>
<reference evidence="3" key="1">
    <citation type="submission" date="2014-07" db="EMBL/GenBank/DDBJ databases">
        <authorList>
            <person name="Martin A.A"/>
            <person name="De Silva N."/>
        </authorList>
    </citation>
    <scope>NUCLEOTIDE SEQUENCE</scope>
</reference>
<dbReference type="STRING" id="75913.A0A0K0FBV2"/>
<evidence type="ECO:0000256" key="1">
    <source>
        <dbReference type="SAM" id="Phobius"/>
    </source>
</evidence>
<evidence type="ECO:0000259" key="2">
    <source>
        <dbReference type="PROSITE" id="PS51352"/>
    </source>
</evidence>
<keyword evidence="1" id="KW-1133">Transmembrane helix</keyword>
<name>A0A0K0FBV2_STRVS</name>
<dbReference type="PANTHER" id="PTHR46497:SF1">
    <property type="entry name" value="THIOREDOXIN DOMAIN-CONTAINING PROTEIN 11"/>
    <property type="match status" value="1"/>
</dbReference>
<dbReference type="PROSITE" id="PS51352">
    <property type="entry name" value="THIOREDOXIN_2"/>
    <property type="match status" value="1"/>
</dbReference>
<dbReference type="InterPro" id="IPR013766">
    <property type="entry name" value="Thioredoxin_domain"/>
</dbReference>
<protein>
    <submittedName>
        <fullName evidence="4">Thioredoxin domain-containing protein</fullName>
    </submittedName>
</protein>
<evidence type="ECO:0000313" key="3">
    <source>
        <dbReference type="Proteomes" id="UP000035680"/>
    </source>
</evidence>
<dbReference type="WBParaSite" id="SVE_0631600.2">
    <property type="protein sequence ID" value="SVE_0631600.2"/>
    <property type="gene ID" value="SVE_0631600"/>
</dbReference>
<dbReference type="SUPFAM" id="SSF52833">
    <property type="entry name" value="Thioredoxin-like"/>
    <property type="match status" value="1"/>
</dbReference>
<organism evidence="3 4">
    <name type="scientific">Strongyloides venezuelensis</name>
    <name type="common">Threadworm</name>
    <dbReference type="NCBI Taxonomy" id="75913"/>
    <lineage>
        <taxon>Eukaryota</taxon>
        <taxon>Metazoa</taxon>
        <taxon>Ecdysozoa</taxon>
        <taxon>Nematoda</taxon>
        <taxon>Chromadorea</taxon>
        <taxon>Rhabditida</taxon>
        <taxon>Tylenchina</taxon>
        <taxon>Panagrolaimomorpha</taxon>
        <taxon>Strongyloidoidea</taxon>
        <taxon>Strongyloididae</taxon>
        <taxon>Strongyloides</taxon>
    </lineage>
</organism>
<keyword evidence="1" id="KW-0812">Transmembrane</keyword>
<dbReference type="InterPro" id="IPR052792">
    <property type="entry name" value="Thioredoxin_dom-contain_11"/>
</dbReference>
<dbReference type="Gene3D" id="3.40.30.10">
    <property type="entry name" value="Glutaredoxin"/>
    <property type="match status" value="1"/>
</dbReference>
<feature type="transmembrane region" description="Helical" evidence="1">
    <location>
        <begin position="134"/>
        <end position="155"/>
    </location>
</feature>
<dbReference type="PANTHER" id="PTHR46497">
    <property type="entry name" value="THIOREDOXIN DOMAIN-CONTAINING PROTEIN 11"/>
    <property type="match status" value="1"/>
</dbReference>
<keyword evidence="1" id="KW-0472">Membrane</keyword>
<proteinExistence type="predicted"/>
<sequence length="896" mass="105258">MNSEKISDIKNYDMVYSKSRGFHISSNNEHICKESLEENDPTNDNDIMLLLNNELEKLEQNDIDEYADKLSGCILKESLVESSKLLSNIDNYDQIDKSCWNVHLAKNSSTSDSCMQKKEEALINGKFTWRKKDLIMLVSSITVIFFKYLFVNYSLKAQSLISTRKSMIESFFPHSPWIVDYSDGNGASIDNLLLKSEIVIIYYYAPWCKHSIIHRDAYSNIAKIFQKYDNIKFYAVNCFEPKGQCKKTFKLYNFPIITAYLNSNKYVQFLSDFNEENLFKWLNYILYPISRVNDQIQLDNYIDKYRSIFVGFFPSRSIPLYTEFIYRSYKESEQENSLENNKFIITTNSSLVNLIEGTNINQAVIFHISKNLINDSIVKSTFLDSITSKKITLNEWVTERINNIKLLVRWINLGDPLSPRKNNDLFRVLNSSDVVIHFTKKNSLQWNDTPSIYRFKTLAKKYYNSCFNKIKKIPKNVDTINYERICKRNELTKLDIESCCVELKLDRKFCLPSPNNTYIEKNLDFCSKINEFFSPEETKKMCCQSSGSLMKKQTEKRIRDKLICEFMKNHPHNYERNYEEKDLSIVDTIPCYKNESLKFYLAPLKYLEYIKLIWNLSMLKSDEVTVLISKRNDAIYYGKNVHIDEKVFVKMLRNYHHKEKIDVLAKKESSIKESTNSNFAKNIVIRLSTNDFLNVIKFPTIQENTPDRVILLSGGSSHGPTMAIMHIFHQLANYFLPFNKLIKFNIVDTTEIDVPHSMKNDRIPALYFQSSKNLEQSSYFPKELPFTFPNVFAFIISRCQIELKWRIAITSCTNKCFSNNQMELGKYNNKINDFIRKSQTLQNSYNNLGLNKVIETKMMQRKLASELSKFILELDEKRITNFQQTIIKWVLYNFKI</sequence>
<dbReference type="InterPro" id="IPR036249">
    <property type="entry name" value="Thioredoxin-like_sf"/>
</dbReference>
<dbReference type="AlphaFoldDB" id="A0A0K0FBV2"/>
<keyword evidence="3" id="KW-1185">Reference proteome</keyword>
<dbReference type="Proteomes" id="UP000035680">
    <property type="component" value="Unassembled WGS sequence"/>
</dbReference>
<accession>A0A0K0FBV2</accession>
<evidence type="ECO:0000313" key="4">
    <source>
        <dbReference type="WBParaSite" id="SVE_0631600.2"/>
    </source>
</evidence>
<feature type="domain" description="Thioredoxin" evidence="2">
    <location>
        <begin position="149"/>
        <end position="287"/>
    </location>
</feature>